<gene>
    <name evidence="2" type="ORF">ACFQS1_33755</name>
</gene>
<accession>A0ABW2I252</accession>
<evidence type="ECO:0000313" key="3">
    <source>
        <dbReference type="Proteomes" id="UP001596548"/>
    </source>
</evidence>
<feature type="compositionally biased region" description="Polar residues" evidence="1">
    <location>
        <begin position="185"/>
        <end position="197"/>
    </location>
</feature>
<reference evidence="3" key="1">
    <citation type="journal article" date="2019" name="Int. J. Syst. Evol. Microbiol.">
        <title>The Global Catalogue of Microorganisms (GCM) 10K type strain sequencing project: providing services to taxonomists for standard genome sequencing and annotation.</title>
        <authorList>
            <consortium name="The Broad Institute Genomics Platform"/>
            <consortium name="The Broad Institute Genome Sequencing Center for Infectious Disease"/>
            <person name="Wu L."/>
            <person name="Ma J."/>
        </authorList>
    </citation>
    <scope>NUCLEOTIDE SEQUENCE [LARGE SCALE GENOMIC DNA]</scope>
    <source>
        <strain evidence="3">XZYJT-10</strain>
    </source>
</reference>
<feature type="region of interest" description="Disordered" evidence="1">
    <location>
        <begin position="149"/>
        <end position="197"/>
    </location>
</feature>
<sequence>MLDEMRVLRAAIQNYRAAVTAAGVPWPEAGATQDAQPPDLDLIHRVFDVDHLPEQLSWFRFEGWDPRWPCPVDGELEPWPTDARTTRESLSVLCFAIATPFPWRRQIPLFRFDPYVFTFVLDGDHEGEIWRYLISPDLYDPVRAAPAWPPSSMRGPAASPPAWSTAGRATTGSWSASPPKPPARSTCSGSKRPISTS</sequence>
<dbReference type="Proteomes" id="UP001596548">
    <property type="component" value="Unassembled WGS sequence"/>
</dbReference>
<protein>
    <submittedName>
        <fullName evidence="2">Uncharacterized protein</fullName>
    </submittedName>
</protein>
<organism evidence="2 3">
    <name type="scientific">Paractinoplanes rhizophilus</name>
    <dbReference type="NCBI Taxonomy" id="1416877"/>
    <lineage>
        <taxon>Bacteria</taxon>
        <taxon>Bacillati</taxon>
        <taxon>Actinomycetota</taxon>
        <taxon>Actinomycetes</taxon>
        <taxon>Micromonosporales</taxon>
        <taxon>Micromonosporaceae</taxon>
        <taxon>Paractinoplanes</taxon>
    </lineage>
</organism>
<name>A0ABW2I252_9ACTN</name>
<dbReference type="RefSeq" id="WP_378976071.1">
    <property type="nucleotide sequence ID" value="NZ_JBHTBJ010000041.1"/>
</dbReference>
<dbReference type="EMBL" id="JBHTBJ010000041">
    <property type="protein sequence ID" value="MFC7278957.1"/>
    <property type="molecule type" value="Genomic_DNA"/>
</dbReference>
<evidence type="ECO:0000313" key="2">
    <source>
        <dbReference type="EMBL" id="MFC7278957.1"/>
    </source>
</evidence>
<feature type="compositionally biased region" description="Polar residues" evidence="1">
    <location>
        <begin position="167"/>
        <end position="176"/>
    </location>
</feature>
<comment type="caution">
    <text evidence="2">The sequence shown here is derived from an EMBL/GenBank/DDBJ whole genome shotgun (WGS) entry which is preliminary data.</text>
</comment>
<keyword evidence="3" id="KW-1185">Reference proteome</keyword>
<evidence type="ECO:0000256" key="1">
    <source>
        <dbReference type="SAM" id="MobiDB-lite"/>
    </source>
</evidence>
<proteinExistence type="predicted"/>